<evidence type="ECO:0000313" key="7">
    <source>
        <dbReference type="EMBL" id="ODN94710.1"/>
    </source>
</evidence>
<dbReference type="GO" id="GO:0010792">
    <property type="term" value="P:DNA double-strand break processing involved in repair via single-strand annealing"/>
    <property type="evidence" value="ECO:0007669"/>
    <property type="project" value="TreeGrafter"/>
</dbReference>
<dbReference type="Pfam" id="PF08573">
    <property type="entry name" value="SAE2"/>
    <property type="match status" value="1"/>
</dbReference>
<gene>
    <name evidence="7" type="ORF">L198_04851</name>
</gene>
<feature type="region of interest" description="Disordered" evidence="5">
    <location>
        <begin position="331"/>
        <end position="442"/>
    </location>
</feature>
<organism evidence="7 8">
    <name type="scientific">Cryptococcus wingfieldii CBS 7118</name>
    <dbReference type="NCBI Taxonomy" id="1295528"/>
    <lineage>
        <taxon>Eukaryota</taxon>
        <taxon>Fungi</taxon>
        <taxon>Dikarya</taxon>
        <taxon>Basidiomycota</taxon>
        <taxon>Agaricomycotina</taxon>
        <taxon>Tremellomycetes</taxon>
        <taxon>Tremellales</taxon>
        <taxon>Cryptococcaceae</taxon>
        <taxon>Cryptococcus</taxon>
    </lineage>
</organism>
<evidence type="ECO:0000259" key="6">
    <source>
        <dbReference type="Pfam" id="PF08573"/>
    </source>
</evidence>
<feature type="region of interest" description="Disordered" evidence="5">
    <location>
        <begin position="258"/>
        <end position="281"/>
    </location>
</feature>
<evidence type="ECO:0000256" key="4">
    <source>
        <dbReference type="SAM" id="Coils"/>
    </source>
</evidence>
<feature type="domain" description="DNA endonuclease activator Ctp1 C-terminal" evidence="6">
    <location>
        <begin position="515"/>
        <end position="601"/>
    </location>
</feature>
<feature type="compositionally biased region" description="Basic and acidic residues" evidence="5">
    <location>
        <begin position="395"/>
        <end position="410"/>
    </location>
</feature>
<keyword evidence="2" id="KW-0227">DNA damage</keyword>
<keyword evidence="4" id="KW-0175">Coiled coil</keyword>
<dbReference type="GeneID" id="30194064"/>
<feature type="compositionally biased region" description="Polar residues" evidence="5">
    <location>
        <begin position="186"/>
        <end position="198"/>
    </location>
</feature>
<evidence type="ECO:0000313" key="8">
    <source>
        <dbReference type="Proteomes" id="UP000094819"/>
    </source>
</evidence>
<dbReference type="Proteomes" id="UP000094819">
    <property type="component" value="Unassembled WGS sequence"/>
</dbReference>
<feature type="compositionally biased region" description="Polar residues" evidence="5">
    <location>
        <begin position="12"/>
        <end position="27"/>
    </location>
</feature>
<dbReference type="GO" id="GO:0003684">
    <property type="term" value="F:damaged DNA binding"/>
    <property type="evidence" value="ECO:0007669"/>
    <property type="project" value="TreeGrafter"/>
</dbReference>
<dbReference type="InterPro" id="IPR033316">
    <property type="entry name" value="RBBP8-like"/>
</dbReference>
<feature type="compositionally biased region" description="Basic and acidic residues" evidence="5">
    <location>
        <begin position="55"/>
        <end position="64"/>
    </location>
</feature>
<feature type="compositionally biased region" description="Low complexity" evidence="5">
    <location>
        <begin position="199"/>
        <end position="212"/>
    </location>
</feature>
<evidence type="ECO:0000256" key="3">
    <source>
        <dbReference type="ARBA" id="ARBA00023242"/>
    </source>
</evidence>
<evidence type="ECO:0000256" key="5">
    <source>
        <dbReference type="SAM" id="MobiDB-lite"/>
    </source>
</evidence>
<dbReference type="PANTHER" id="PTHR15107:SF0">
    <property type="entry name" value="DNA ENDONUCLEASE ACTIVATOR CTP1 C-TERMINAL DOMAIN-CONTAINING PROTEIN"/>
    <property type="match status" value="1"/>
</dbReference>
<evidence type="ECO:0000256" key="1">
    <source>
        <dbReference type="ARBA" id="ARBA00004123"/>
    </source>
</evidence>
<dbReference type="InterPro" id="IPR013882">
    <property type="entry name" value="Ctp1_C"/>
</dbReference>
<dbReference type="GO" id="GO:0005634">
    <property type="term" value="C:nucleus"/>
    <property type="evidence" value="ECO:0007669"/>
    <property type="project" value="UniProtKB-SubCell"/>
</dbReference>
<proteinExistence type="predicted"/>
<name>A0A1E3J1E4_9TREE</name>
<evidence type="ECO:0000256" key="2">
    <source>
        <dbReference type="ARBA" id="ARBA00022763"/>
    </source>
</evidence>
<protein>
    <recommendedName>
        <fullName evidence="6">DNA endonuclease activator Ctp1 C-terminal domain-containing protein</fullName>
    </recommendedName>
</protein>
<accession>A0A1E3J1E4</accession>
<feature type="compositionally biased region" description="Low complexity" evidence="5">
    <location>
        <begin position="28"/>
        <end position="44"/>
    </location>
</feature>
<dbReference type="AlphaFoldDB" id="A0A1E3J1E4"/>
<feature type="compositionally biased region" description="Polar residues" evidence="5">
    <location>
        <begin position="331"/>
        <end position="364"/>
    </location>
</feature>
<dbReference type="EMBL" id="AWGH01000014">
    <property type="protein sequence ID" value="ODN94710.1"/>
    <property type="molecule type" value="Genomic_DNA"/>
</dbReference>
<comment type="subcellular location">
    <subcellularLocation>
        <location evidence="1">Nucleus</location>
    </subcellularLocation>
</comment>
<dbReference type="RefSeq" id="XP_019030989.1">
    <property type="nucleotide sequence ID" value="XM_019176957.1"/>
</dbReference>
<dbReference type="OrthoDB" id="5801062at2759"/>
<feature type="region of interest" description="Disordered" evidence="5">
    <location>
        <begin position="1"/>
        <end position="64"/>
    </location>
</feature>
<feature type="region of interest" description="Disordered" evidence="5">
    <location>
        <begin position="180"/>
        <end position="233"/>
    </location>
</feature>
<dbReference type="PANTHER" id="PTHR15107">
    <property type="entry name" value="RETINOBLASTOMA BINDING PROTEIN 8"/>
    <property type="match status" value="1"/>
</dbReference>
<feature type="coiled-coil region" evidence="4">
    <location>
        <begin position="102"/>
        <end position="175"/>
    </location>
</feature>
<sequence length="638" mass="72693">MSHYKVPPSRALSRNTSAQQFWQQSTTSLKASHSASADLASLRSPPTNGARKGAHPYDSEEEVKRLQKEIENIKRSHGEDLEKERETSRCLRERVGKLEGKVKRRDEEVVKYQEKLKDKERSTKAVEAEHDDERKAWARDKSDLREWLELERGRVAKLKDENELLRDENIRLKWNGATSPRALQPLQPNIPSSYNSLAPSTPRKSQSQSQPPASAPPTPLNLRKAHQHLESQHKALKAAYDEVRGKLDESTRHFRAYVKTQKEREEKRRARKEERKIRRSQGEVKPVLDRVEIPQVAEKAESHLAEEAALEPQSEAKQQISISPTLAENTEYTAKQISPTTVRLSTQERITAQPFSTHSKSTARPRTPPEEAFDSAAVSDEGRNPFFSGLNANRSIDETPSRPPKTEKPTTLHKSLVSRNLKQTPAPVTPQAAGPSSVKSEVMGSKRKLADMEGLTPAEKADVRKRLAKLPASERRDIYKDYKKGGRYLEPDQLLAQASDEYEINPSANEGAKFAFHDVKRKKEDRKHMHGGDCECCKGYYTSVGAMPKFNQGPVWQDSNEPEDGQHAMREHLNKSSRHRDTWVRAPTPPGYWDIGFPDTQRVQEHNQKADQMTREKEERIRREAMYVLNLLKGCFKS</sequence>
<keyword evidence="8" id="KW-1185">Reference proteome</keyword>
<feature type="compositionally biased region" description="Basic and acidic residues" evidence="5">
    <location>
        <begin position="260"/>
        <end position="281"/>
    </location>
</feature>
<comment type="caution">
    <text evidence="7">The sequence shown here is derived from an EMBL/GenBank/DDBJ whole genome shotgun (WGS) entry which is preliminary data.</text>
</comment>
<keyword evidence="3" id="KW-0539">Nucleus</keyword>
<reference evidence="7 8" key="1">
    <citation type="submission" date="2016-06" db="EMBL/GenBank/DDBJ databases">
        <title>Evolution of pathogenesis and genome organization in the Tremellales.</title>
        <authorList>
            <person name="Cuomo C."/>
            <person name="Litvintseva A."/>
            <person name="Heitman J."/>
            <person name="Chen Y."/>
            <person name="Sun S."/>
            <person name="Springer D."/>
            <person name="Dromer F."/>
            <person name="Young S."/>
            <person name="Zeng Q."/>
            <person name="Chapman S."/>
            <person name="Gujja S."/>
            <person name="Saif S."/>
            <person name="Birren B."/>
        </authorList>
    </citation>
    <scope>NUCLEOTIDE SEQUENCE [LARGE SCALE GENOMIC DNA]</scope>
    <source>
        <strain evidence="7 8">CBS 7118</strain>
    </source>
</reference>